<dbReference type="Proteomes" id="UP001524478">
    <property type="component" value="Unassembled WGS sequence"/>
</dbReference>
<keyword evidence="3" id="KW-1185">Reference proteome</keyword>
<keyword evidence="1" id="KW-1133">Transmembrane helix</keyword>
<feature type="transmembrane region" description="Helical" evidence="1">
    <location>
        <begin position="245"/>
        <end position="265"/>
    </location>
</feature>
<evidence type="ECO:0000313" key="2">
    <source>
        <dbReference type="EMBL" id="MCQ4924860.1"/>
    </source>
</evidence>
<dbReference type="EMBL" id="JANGAC010000016">
    <property type="protein sequence ID" value="MCQ4924860.1"/>
    <property type="molecule type" value="Genomic_DNA"/>
</dbReference>
<reference evidence="2 3" key="1">
    <citation type="submission" date="2022-06" db="EMBL/GenBank/DDBJ databases">
        <title>Isolation of gut microbiota from human fecal samples.</title>
        <authorList>
            <person name="Pamer E.G."/>
            <person name="Barat B."/>
            <person name="Waligurski E."/>
            <person name="Medina S."/>
            <person name="Paddock L."/>
            <person name="Mostad J."/>
        </authorList>
    </citation>
    <scope>NUCLEOTIDE SEQUENCE [LARGE SCALE GENOMIC DNA]</scope>
    <source>
        <strain evidence="2 3">DFI.7.95</strain>
    </source>
</reference>
<name>A0ABT1SEE7_9FIRM</name>
<feature type="transmembrane region" description="Helical" evidence="1">
    <location>
        <begin position="104"/>
        <end position="127"/>
    </location>
</feature>
<evidence type="ECO:0000256" key="1">
    <source>
        <dbReference type="SAM" id="Phobius"/>
    </source>
</evidence>
<evidence type="ECO:0008006" key="4">
    <source>
        <dbReference type="Google" id="ProtNLM"/>
    </source>
</evidence>
<gene>
    <name evidence="2" type="ORF">NE686_17290</name>
</gene>
<protein>
    <recommendedName>
        <fullName evidence="4">Type II secretion system protein GspF domain-containing protein</fullName>
    </recommendedName>
</protein>
<feature type="transmembrane region" description="Helical" evidence="1">
    <location>
        <begin position="285"/>
        <end position="303"/>
    </location>
</feature>
<keyword evidence="1" id="KW-0472">Membrane</keyword>
<sequence length="306" mass="34992">MIDRIFSLIPFIAGAIALTLLILTYKKVLVRKQIVKKKGLVEIVLEKVNASTSLKKIKDILSFKLFIITGKFSNKNDEYVIHIVASILILALIGTFYISRFTDIWYLFIITFIFFLGLPFFAFELYFEYKVKKRSLQVPAASEAISLGYGDTNTLVGGIREALPQMKKEVRAELERLSYSLEQGDPEESINEFISKTPDKWMKILGTIFLSYIKNGGDLTESLDFFNDNVAYYILYREKTKSQMFIPKGIILTIYALIPFAIYANTKMFPVARVIHFTDVKALKLLVYAIVSNTFSLIGVFILQRT</sequence>
<feature type="transmembrane region" description="Helical" evidence="1">
    <location>
        <begin position="6"/>
        <end position="25"/>
    </location>
</feature>
<dbReference type="RefSeq" id="WP_256312450.1">
    <property type="nucleotide sequence ID" value="NZ_JANGAC010000016.1"/>
</dbReference>
<keyword evidence="1" id="KW-0812">Transmembrane</keyword>
<evidence type="ECO:0000313" key="3">
    <source>
        <dbReference type="Proteomes" id="UP001524478"/>
    </source>
</evidence>
<accession>A0ABT1SEE7</accession>
<organism evidence="2 3">
    <name type="scientific">Tissierella carlieri</name>
    <dbReference type="NCBI Taxonomy" id="689904"/>
    <lineage>
        <taxon>Bacteria</taxon>
        <taxon>Bacillati</taxon>
        <taxon>Bacillota</taxon>
        <taxon>Tissierellia</taxon>
        <taxon>Tissierellales</taxon>
        <taxon>Tissierellaceae</taxon>
        <taxon>Tissierella</taxon>
    </lineage>
</organism>
<comment type="caution">
    <text evidence="2">The sequence shown here is derived from an EMBL/GenBank/DDBJ whole genome shotgun (WGS) entry which is preliminary data.</text>
</comment>
<proteinExistence type="predicted"/>
<feature type="transmembrane region" description="Helical" evidence="1">
    <location>
        <begin position="79"/>
        <end position="98"/>
    </location>
</feature>